<comment type="catalytic activity">
    <reaction evidence="1">
        <text>a phosphate monoester + H2O = an alcohol + phosphate</text>
        <dbReference type="Rhea" id="RHEA:15017"/>
        <dbReference type="ChEBI" id="CHEBI:15377"/>
        <dbReference type="ChEBI" id="CHEBI:30879"/>
        <dbReference type="ChEBI" id="CHEBI:43474"/>
        <dbReference type="ChEBI" id="CHEBI:67140"/>
        <dbReference type="EC" id="3.1.3.2"/>
    </reaction>
</comment>
<evidence type="ECO:0000256" key="2">
    <source>
        <dbReference type="ARBA" id="ARBA00005375"/>
    </source>
</evidence>
<dbReference type="Proteomes" id="UP000005237">
    <property type="component" value="Unassembled WGS sequence"/>
</dbReference>
<comment type="similarity">
    <text evidence="2">Belongs to the histidine acid phosphatase family.</text>
</comment>
<dbReference type="Pfam" id="PF00328">
    <property type="entry name" value="His_Phos_2"/>
    <property type="match status" value="1"/>
</dbReference>
<evidence type="ECO:0000256" key="1">
    <source>
        <dbReference type="ARBA" id="ARBA00000032"/>
    </source>
</evidence>
<keyword evidence="5" id="KW-1185">Reference proteome</keyword>
<feature type="transmembrane region" description="Helical" evidence="3">
    <location>
        <begin position="218"/>
        <end position="240"/>
    </location>
</feature>
<reference evidence="5" key="1">
    <citation type="submission" date="2010-08" db="EMBL/GenBank/DDBJ databases">
        <authorList>
            <consortium name="Caenorhabditis japonica Sequencing Consortium"/>
            <person name="Wilson R.K."/>
        </authorList>
    </citation>
    <scope>NUCLEOTIDE SEQUENCE [LARGE SCALE GENOMIC DNA]</scope>
    <source>
        <strain evidence="5">DF5081</strain>
    </source>
</reference>
<dbReference type="PANTHER" id="PTHR11567:SF210">
    <property type="entry name" value="ACID PHOSPHATASE 5-RELATED"/>
    <property type="match status" value="1"/>
</dbReference>
<keyword evidence="3" id="KW-0812">Transmembrane</keyword>
<sequence>MADKEMDEQWKSDRANQVRKKFARELELFSKQLNLPNIQLKDTWKIFDNFFCEKQHNISWPDWMNETVFERVDQLYNEVSKLEFHTEKLRRLRGGTLLEEIFQRFKAKVDGSLGEQAKFFAYSAHDSTIAALLSTFGIFYEIYPKYASCLLIEMHKLSNETRIIRVFHKNETDVDRLIEYSIPGCDAPCTLQMLGNDLSRYFPEDWEAECGLRSNVEFWYLSLIFGLFMATVTSCTMFLLEKKKKKATDIMRKYKTLPREDRVPMLEMVDSD</sequence>
<accession>A0A8R1HRY0</accession>
<dbReference type="InterPro" id="IPR033379">
    <property type="entry name" value="Acid_Pase_AS"/>
</dbReference>
<dbReference type="SUPFAM" id="SSF53254">
    <property type="entry name" value="Phosphoglycerate mutase-like"/>
    <property type="match status" value="1"/>
</dbReference>
<dbReference type="CDD" id="cd07061">
    <property type="entry name" value="HP_HAP_like"/>
    <property type="match status" value="1"/>
</dbReference>
<protein>
    <recommendedName>
        <fullName evidence="6">Acid phosphatase</fullName>
    </recommendedName>
</protein>
<dbReference type="InterPro" id="IPR029033">
    <property type="entry name" value="His_PPase_superfam"/>
</dbReference>
<evidence type="ECO:0000313" key="4">
    <source>
        <dbReference type="EnsemblMetazoa" id="CJA09977.1"/>
    </source>
</evidence>
<keyword evidence="3" id="KW-1133">Transmembrane helix</keyword>
<dbReference type="Gene3D" id="3.40.50.1240">
    <property type="entry name" value="Phosphoglycerate mutase-like"/>
    <property type="match status" value="1"/>
</dbReference>
<dbReference type="InterPro" id="IPR000560">
    <property type="entry name" value="His_Pase_clade-2"/>
</dbReference>
<name>A0A8R1HRY0_CAEJA</name>
<dbReference type="AlphaFoldDB" id="A0A8R1HRY0"/>
<evidence type="ECO:0008006" key="6">
    <source>
        <dbReference type="Google" id="ProtNLM"/>
    </source>
</evidence>
<organism evidence="4 5">
    <name type="scientific">Caenorhabditis japonica</name>
    <dbReference type="NCBI Taxonomy" id="281687"/>
    <lineage>
        <taxon>Eukaryota</taxon>
        <taxon>Metazoa</taxon>
        <taxon>Ecdysozoa</taxon>
        <taxon>Nematoda</taxon>
        <taxon>Chromadorea</taxon>
        <taxon>Rhabditida</taxon>
        <taxon>Rhabditina</taxon>
        <taxon>Rhabditomorpha</taxon>
        <taxon>Rhabditoidea</taxon>
        <taxon>Rhabditidae</taxon>
        <taxon>Peloderinae</taxon>
        <taxon>Caenorhabditis</taxon>
    </lineage>
</organism>
<dbReference type="PANTHER" id="PTHR11567">
    <property type="entry name" value="ACID PHOSPHATASE-RELATED"/>
    <property type="match status" value="1"/>
</dbReference>
<dbReference type="EnsemblMetazoa" id="CJA09977.1">
    <property type="protein sequence ID" value="CJA09977.1"/>
    <property type="gene ID" value="WBGene00129181"/>
</dbReference>
<evidence type="ECO:0000256" key="3">
    <source>
        <dbReference type="SAM" id="Phobius"/>
    </source>
</evidence>
<dbReference type="GO" id="GO:0003993">
    <property type="term" value="F:acid phosphatase activity"/>
    <property type="evidence" value="ECO:0007669"/>
    <property type="project" value="UniProtKB-EC"/>
</dbReference>
<reference evidence="4" key="2">
    <citation type="submission" date="2022-06" db="UniProtKB">
        <authorList>
            <consortium name="EnsemblMetazoa"/>
        </authorList>
    </citation>
    <scope>IDENTIFICATION</scope>
    <source>
        <strain evidence="4">DF5081</strain>
    </source>
</reference>
<dbReference type="PROSITE" id="PS00778">
    <property type="entry name" value="HIS_ACID_PHOSPHAT_2"/>
    <property type="match status" value="1"/>
</dbReference>
<keyword evidence="3" id="KW-0472">Membrane</keyword>
<dbReference type="InterPro" id="IPR050645">
    <property type="entry name" value="Histidine_acid_phosphatase"/>
</dbReference>
<evidence type="ECO:0000313" key="5">
    <source>
        <dbReference type="Proteomes" id="UP000005237"/>
    </source>
</evidence>
<proteinExistence type="inferred from homology"/>